<dbReference type="SUPFAM" id="SSF47862">
    <property type="entry name" value="Saposin"/>
    <property type="match status" value="1"/>
</dbReference>
<dbReference type="GO" id="GO:0006508">
    <property type="term" value="P:proteolysis"/>
    <property type="evidence" value="ECO:0007669"/>
    <property type="project" value="UniProtKB-KW"/>
</dbReference>
<sequence length="163" mass="18644">MDSRLCLATFFILGYSWCCTARDLPAGNLIVSQTEDDNVSALQMNNNLEEGRQDHRPTVEEVDVNEKLCTLCEEYTARAVKYMANNKTQTEIIELLHKSCLKMRFYKQECTILVDLYAPLFFVEINKMGPEEFCEEFGFCGLGITSHVLSGKIELQFMPPTSY</sequence>
<dbReference type="AlphaFoldDB" id="A0A2G2VJM9"/>
<dbReference type="InterPro" id="IPR008139">
    <property type="entry name" value="SaposinB_dom"/>
</dbReference>
<dbReference type="InterPro" id="IPR011001">
    <property type="entry name" value="Saposin-like"/>
</dbReference>
<keyword evidence="2" id="KW-0378">Hydrolase</keyword>
<keyword evidence="2" id="KW-0064">Aspartyl protease</keyword>
<evidence type="ECO:0000256" key="1">
    <source>
        <dbReference type="ARBA" id="ARBA00022670"/>
    </source>
</evidence>
<dbReference type="SMART" id="SM00741">
    <property type="entry name" value="SapB"/>
    <property type="match status" value="1"/>
</dbReference>
<dbReference type="STRING" id="33114.A0A2G2VJM9"/>
<dbReference type="PANTHER" id="PTHR11480:SF3">
    <property type="entry name" value="BCDNA.GH08312"/>
    <property type="match status" value="1"/>
</dbReference>
<keyword evidence="5" id="KW-0325">Glycoprotein</keyword>
<reference evidence="8 9" key="1">
    <citation type="journal article" date="2017" name="Genome Biol.">
        <title>New reference genome sequences of hot pepper reveal the massive evolution of plant disease-resistance genes by retroduplication.</title>
        <authorList>
            <person name="Kim S."/>
            <person name="Park J."/>
            <person name="Yeom S.I."/>
            <person name="Kim Y.M."/>
            <person name="Seo E."/>
            <person name="Kim K.T."/>
            <person name="Kim M.S."/>
            <person name="Lee J.M."/>
            <person name="Cheong K."/>
            <person name="Shin H.S."/>
            <person name="Kim S.B."/>
            <person name="Han K."/>
            <person name="Lee J."/>
            <person name="Park M."/>
            <person name="Lee H.A."/>
            <person name="Lee H.Y."/>
            <person name="Lee Y."/>
            <person name="Oh S."/>
            <person name="Lee J.H."/>
            <person name="Choi E."/>
            <person name="Choi E."/>
            <person name="Lee S.E."/>
            <person name="Jeon J."/>
            <person name="Kim H."/>
            <person name="Choi G."/>
            <person name="Song H."/>
            <person name="Lee J."/>
            <person name="Lee S.C."/>
            <person name="Kwon J.K."/>
            <person name="Lee H.Y."/>
            <person name="Koo N."/>
            <person name="Hong Y."/>
            <person name="Kim R.W."/>
            <person name="Kang W.H."/>
            <person name="Huh J.H."/>
            <person name="Kang B.C."/>
            <person name="Yang T.J."/>
            <person name="Lee Y.H."/>
            <person name="Bennetzen J.L."/>
            <person name="Choi D."/>
        </authorList>
    </citation>
    <scope>NUCLEOTIDE SEQUENCE [LARGE SCALE GENOMIC DNA]</scope>
    <source>
        <strain evidence="9">cv. PBC81</strain>
        <tissue evidence="8">Leaf</tissue>
    </source>
</reference>
<keyword evidence="9" id="KW-1185">Reference proteome</keyword>
<evidence type="ECO:0000256" key="3">
    <source>
        <dbReference type="ARBA" id="ARBA00023145"/>
    </source>
</evidence>
<dbReference type="InterPro" id="IPR051428">
    <property type="entry name" value="Sphingo_Act-Surfact_Prot"/>
</dbReference>
<dbReference type="InterPro" id="IPR007856">
    <property type="entry name" value="SapB_1"/>
</dbReference>
<evidence type="ECO:0000256" key="6">
    <source>
        <dbReference type="SAM" id="SignalP"/>
    </source>
</evidence>
<evidence type="ECO:0000256" key="4">
    <source>
        <dbReference type="ARBA" id="ARBA00023157"/>
    </source>
</evidence>
<feature type="domain" description="Saposin B-type" evidence="7">
    <location>
        <begin position="65"/>
        <end position="144"/>
    </location>
</feature>
<dbReference type="Gene3D" id="1.10.225.10">
    <property type="entry name" value="Saposin-like"/>
    <property type="match status" value="1"/>
</dbReference>
<evidence type="ECO:0000256" key="5">
    <source>
        <dbReference type="ARBA" id="ARBA00023180"/>
    </source>
</evidence>
<keyword evidence="3" id="KW-0865">Zymogen</keyword>
<evidence type="ECO:0000313" key="9">
    <source>
        <dbReference type="Proteomes" id="UP000224567"/>
    </source>
</evidence>
<comment type="caution">
    <text evidence="8">The sequence shown here is derived from an EMBL/GenBank/DDBJ whole genome shotgun (WGS) entry which is preliminary data.</text>
</comment>
<reference evidence="9" key="2">
    <citation type="journal article" date="2017" name="J. Anim. Genet.">
        <title>Multiple reference genome sequences of hot pepper reveal the massive evolution of plant disease resistance genes by retroduplication.</title>
        <authorList>
            <person name="Kim S."/>
            <person name="Park J."/>
            <person name="Yeom S.-I."/>
            <person name="Kim Y.-M."/>
            <person name="Seo E."/>
            <person name="Kim K.-T."/>
            <person name="Kim M.-S."/>
            <person name="Lee J.M."/>
            <person name="Cheong K."/>
            <person name="Shin H.-S."/>
            <person name="Kim S.-B."/>
            <person name="Han K."/>
            <person name="Lee J."/>
            <person name="Park M."/>
            <person name="Lee H.-A."/>
            <person name="Lee H.-Y."/>
            <person name="Lee Y."/>
            <person name="Oh S."/>
            <person name="Lee J.H."/>
            <person name="Choi E."/>
            <person name="Choi E."/>
            <person name="Lee S.E."/>
            <person name="Jeon J."/>
            <person name="Kim H."/>
            <person name="Choi G."/>
            <person name="Song H."/>
            <person name="Lee J."/>
            <person name="Lee S.-C."/>
            <person name="Kwon J.-K."/>
            <person name="Lee H.-Y."/>
            <person name="Koo N."/>
            <person name="Hong Y."/>
            <person name="Kim R.W."/>
            <person name="Kang W.-H."/>
            <person name="Huh J.H."/>
            <person name="Kang B.-C."/>
            <person name="Yang T.-J."/>
            <person name="Lee Y.-H."/>
            <person name="Bennetzen J.L."/>
            <person name="Choi D."/>
        </authorList>
    </citation>
    <scope>NUCLEOTIDE SEQUENCE [LARGE SCALE GENOMIC DNA]</scope>
    <source>
        <strain evidence="9">cv. PBC81</strain>
    </source>
</reference>
<dbReference type="PANTHER" id="PTHR11480">
    <property type="entry name" value="SAPOSIN-RELATED"/>
    <property type="match status" value="1"/>
</dbReference>
<dbReference type="Pfam" id="PF05184">
    <property type="entry name" value="SapB_1"/>
    <property type="match status" value="1"/>
</dbReference>
<keyword evidence="6" id="KW-0732">Signal</keyword>
<gene>
    <name evidence="8" type="ORF">CQW23_29496</name>
</gene>
<feature type="chain" id="PRO_5013686546" description="Saposin B-type domain-containing protein" evidence="6">
    <location>
        <begin position="22"/>
        <end position="163"/>
    </location>
</feature>
<proteinExistence type="predicted"/>
<keyword evidence="1" id="KW-0645">Protease</keyword>
<dbReference type="OrthoDB" id="1731129at2759"/>
<dbReference type="Proteomes" id="UP000224567">
    <property type="component" value="Unassembled WGS sequence"/>
</dbReference>
<dbReference type="GO" id="GO:0004190">
    <property type="term" value="F:aspartic-type endopeptidase activity"/>
    <property type="evidence" value="ECO:0007669"/>
    <property type="project" value="UniProtKB-KW"/>
</dbReference>
<keyword evidence="4" id="KW-1015">Disulfide bond</keyword>
<dbReference type="EMBL" id="MLFT02000012">
    <property type="protein sequence ID" value="PHT33159.1"/>
    <property type="molecule type" value="Genomic_DNA"/>
</dbReference>
<organism evidence="8 9">
    <name type="scientific">Capsicum baccatum</name>
    <name type="common">Peruvian pepper</name>
    <dbReference type="NCBI Taxonomy" id="33114"/>
    <lineage>
        <taxon>Eukaryota</taxon>
        <taxon>Viridiplantae</taxon>
        <taxon>Streptophyta</taxon>
        <taxon>Embryophyta</taxon>
        <taxon>Tracheophyta</taxon>
        <taxon>Spermatophyta</taxon>
        <taxon>Magnoliopsida</taxon>
        <taxon>eudicotyledons</taxon>
        <taxon>Gunneridae</taxon>
        <taxon>Pentapetalae</taxon>
        <taxon>asterids</taxon>
        <taxon>lamiids</taxon>
        <taxon>Solanales</taxon>
        <taxon>Solanaceae</taxon>
        <taxon>Solanoideae</taxon>
        <taxon>Capsiceae</taxon>
        <taxon>Capsicum</taxon>
    </lineage>
</organism>
<dbReference type="InterPro" id="IPR008138">
    <property type="entry name" value="SapB_2"/>
</dbReference>
<evidence type="ECO:0000313" key="8">
    <source>
        <dbReference type="EMBL" id="PHT33159.1"/>
    </source>
</evidence>
<evidence type="ECO:0000256" key="2">
    <source>
        <dbReference type="ARBA" id="ARBA00022750"/>
    </source>
</evidence>
<evidence type="ECO:0000259" key="7">
    <source>
        <dbReference type="PROSITE" id="PS50015"/>
    </source>
</evidence>
<accession>A0A2G2VJM9</accession>
<dbReference type="GO" id="GO:0006629">
    <property type="term" value="P:lipid metabolic process"/>
    <property type="evidence" value="ECO:0007669"/>
    <property type="project" value="InterPro"/>
</dbReference>
<feature type="signal peptide" evidence="6">
    <location>
        <begin position="1"/>
        <end position="21"/>
    </location>
</feature>
<dbReference type="Pfam" id="PF03489">
    <property type="entry name" value="SapB_2"/>
    <property type="match status" value="1"/>
</dbReference>
<name>A0A2G2VJM9_CAPBA</name>
<protein>
    <recommendedName>
        <fullName evidence="7">Saposin B-type domain-containing protein</fullName>
    </recommendedName>
</protein>
<dbReference type="PROSITE" id="PS50015">
    <property type="entry name" value="SAP_B"/>
    <property type="match status" value="1"/>
</dbReference>